<dbReference type="AlphaFoldDB" id="M3XX17"/>
<dbReference type="HOGENOM" id="CLU_1703654_0_0_1"/>
<accession>M3XX17</accession>
<feature type="region of interest" description="Disordered" evidence="1">
    <location>
        <begin position="51"/>
        <end position="129"/>
    </location>
</feature>
<feature type="region of interest" description="Disordered" evidence="1">
    <location>
        <begin position="1"/>
        <end position="20"/>
    </location>
</feature>
<protein>
    <submittedName>
        <fullName evidence="2">Uncharacterized protein</fullName>
    </submittedName>
</protein>
<dbReference type="InParanoid" id="M3XX17"/>
<feature type="compositionally biased region" description="Polar residues" evidence="1">
    <location>
        <begin position="110"/>
        <end position="126"/>
    </location>
</feature>
<proteinExistence type="predicted"/>
<evidence type="ECO:0000313" key="2">
    <source>
        <dbReference type="Ensembl" id="ENSMPUP00000003617.1"/>
    </source>
</evidence>
<sequence length="154" mass="16165">MCFSASPPPLPDTRVHTHTPPSLPPLAITVGPSPSHLIPSICGIALRACSAEGGPGSCPRKNSPPPSLASPPPPLPSPISALSRPFPPRRPPAPAQPGASAGRQDPRWDTGSSGRRLSPTFQNDPATPTHLPNIYLLTYTCPTYTYLLMPVSNQ</sequence>
<dbReference type="EMBL" id="AEYP01063126">
    <property type="status" value="NOT_ANNOTATED_CDS"/>
    <property type="molecule type" value="Genomic_DNA"/>
</dbReference>
<dbReference type="Ensembl" id="ENSMPUT00000003684.1">
    <property type="protein sequence ID" value="ENSMPUP00000003617.1"/>
    <property type="gene ID" value="ENSMPUG00000003646.1"/>
</dbReference>
<evidence type="ECO:0000256" key="1">
    <source>
        <dbReference type="SAM" id="MobiDB-lite"/>
    </source>
</evidence>
<organism evidence="2">
    <name type="scientific">Mustela putorius furo</name>
    <name type="common">European domestic ferret</name>
    <name type="synonym">Mustela furo</name>
    <dbReference type="NCBI Taxonomy" id="9669"/>
    <lineage>
        <taxon>Eukaryota</taxon>
        <taxon>Metazoa</taxon>
        <taxon>Chordata</taxon>
        <taxon>Craniata</taxon>
        <taxon>Vertebrata</taxon>
        <taxon>Euteleostomi</taxon>
        <taxon>Mammalia</taxon>
        <taxon>Eutheria</taxon>
        <taxon>Laurasiatheria</taxon>
        <taxon>Carnivora</taxon>
        <taxon>Caniformia</taxon>
        <taxon>Musteloidea</taxon>
        <taxon>Mustelidae</taxon>
        <taxon>Mustelinae</taxon>
        <taxon>Mustela</taxon>
    </lineage>
</organism>
<reference evidence="2" key="1">
    <citation type="submission" date="2024-06" db="UniProtKB">
        <authorList>
            <consortium name="Ensembl"/>
        </authorList>
    </citation>
    <scope>IDENTIFICATION</scope>
</reference>
<name>M3XX17_MUSPF</name>
<feature type="compositionally biased region" description="Pro residues" evidence="1">
    <location>
        <begin position="1"/>
        <end position="11"/>
    </location>
</feature>
<feature type="compositionally biased region" description="Pro residues" evidence="1">
    <location>
        <begin position="62"/>
        <end position="77"/>
    </location>
</feature>
<feature type="compositionally biased region" description="Pro residues" evidence="1">
    <location>
        <begin position="85"/>
        <end position="95"/>
    </location>
</feature>